<dbReference type="PANTHER" id="PTHR45527">
    <property type="entry name" value="NONRIBOSOMAL PEPTIDE SYNTHETASE"/>
    <property type="match status" value="1"/>
</dbReference>
<comment type="cofactor">
    <cofactor evidence="1">
        <name>pantetheine 4'-phosphate</name>
        <dbReference type="ChEBI" id="CHEBI:47942"/>
    </cofactor>
</comment>
<keyword evidence="2" id="KW-0596">Phosphopantetheine</keyword>
<dbReference type="Gene3D" id="2.30.38.10">
    <property type="entry name" value="Luciferase, Domain 3"/>
    <property type="match status" value="1"/>
</dbReference>
<dbReference type="InterPro" id="IPR045851">
    <property type="entry name" value="AMP-bd_C_sf"/>
</dbReference>
<dbReference type="GO" id="GO:0031177">
    <property type="term" value="F:phosphopantetheine binding"/>
    <property type="evidence" value="ECO:0007669"/>
    <property type="project" value="InterPro"/>
</dbReference>
<dbReference type="Gene3D" id="3.40.50.980">
    <property type="match status" value="2"/>
</dbReference>
<evidence type="ECO:0000259" key="4">
    <source>
        <dbReference type="PROSITE" id="PS50075"/>
    </source>
</evidence>
<dbReference type="Pfam" id="PF00550">
    <property type="entry name" value="PP-binding"/>
    <property type="match status" value="2"/>
</dbReference>
<feature type="domain" description="Carrier" evidence="4">
    <location>
        <begin position="1552"/>
        <end position="1626"/>
    </location>
</feature>
<dbReference type="FunFam" id="2.30.38.10:FF:000001">
    <property type="entry name" value="Non-ribosomal peptide synthetase PvdI"/>
    <property type="match status" value="1"/>
</dbReference>
<dbReference type="CDD" id="cd19531">
    <property type="entry name" value="LCL_NRPS-like"/>
    <property type="match status" value="1"/>
</dbReference>
<dbReference type="STRING" id="418495.SAMN05216215_1010167"/>
<proteinExistence type="predicted"/>
<dbReference type="FunFam" id="3.40.50.12780:FF:000012">
    <property type="entry name" value="Non-ribosomal peptide synthetase"/>
    <property type="match status" value="1"/>
</dbReference>
<dbReference type="InterPro" id="IPR006162">
    <property type="entry name" value="Ppantetheine_attach_site"/>
</dbReference>
<dbReference type="InterPro" id="IPR020806">
    <property type="entry name" value="PKS_PP-bd"/>
</dbReference>
<dbReference type="InterPro" id="IPR001242">
    <property type="entry name" value="Condensation_dom"/>
</dbReference>
<evidence type="ECO:0000256" key="2">
    <source>
        <dbReference type="ARBA" id="ARBA00022450"/>
    </source>
</evidence>
<dbReference type="GO" id="GO:0043041">
    <property type="term" value="P:amino acid activation for nonribosomal peptide biosynthetic process"/>
    <property type="evidence" value="ECO:0007669"/>
    <property type="project" value="TreeGrafter"/>
</dbReference>
<evidence type="ECO:0000313" key="6">
    <source>
        <dbReference type="Proteomes" id="UP000199529"/>
    </source>
</evidence>
<keyword evidence="6" id="KW-1185">Reference proteome</keyword>
<sequence>MNGASRPPGTPLTHELIAGQAAATPHAVALVDDEREVSYQDLERRANQLAHLLLERGAGAEHPVAVRLRRSTKLVIALLAVWKAGAAYAPLDPDHPRSWTAAVLAETGASIVLTDSADTFDGVDSVVLDDVLEVLDDRAETAPEVQVSGSHPAYVLFTSGSTGKPKGVVVSHAGFGNQLRWRVANHRLSPRDRVLQKTPLTFDAAGWEIFAPLLSGGTAVLAPVGAERNPTALLNALAHHRITVLQVVPSVLRALVAEPGWERCTSLRVLSSGGEPLHAELGQQFLRAVEPGAGEVEVWNTYGPSECAIDVTAHRFDPLQRSGPVSIGEPIDGMRAVVCDPAGEPVPPGEAGELHIGGVGVGHGYLGRPELTAESFVPDPDGPPGARWYRTGDLARRRADGNLEYLGRIDHQVKVNGVRVEPGEVETALAAHPGVLEAAVTSFTAANGATRLVAYVRRRGTAAVDDARAFLAERLPDTHVPPAFVEVAEFPTTRSGKIDRRALPAPDSVPTEAPSTDAQRLVARVWQDLLQVDQVGAHDEFFRLGGSSLQFTRLANQLRVATGKDIPLAALLRATTVEAQARLIAPSATDAPVRPVPRGGALPVSFGQRRLWLLDRINPGAREWVSGLFLRVPARSNEQLIRSVLDALVARHEALRTRFAIVGDEPVQYVDPPRRVELRVHRGRRDQMPDVLEQETARGFDLESGPLIRAVLFRGPDGETRDDPLVVLMHHIVCDGWSSAVLEREFYEIFSGGLTKLPALEVQYADYAAWQRERLTEELLEDELAHWRTALAGVEPLTPRPDHPRPAVRDARGAVVGFTIPPEVAEALGELGRRHGATPFMTLLTAFATLLARHGSQWDVPVGVPTAGRDRPELEGVVGFFLNSLVLRCRLDADITFEQALEQVRAACVDAFEHQELPFERLVAELVPERDLSRTPLYQVAFDFHGDELTGAPEDSAELDTLIRASQVAKTDLTLYLRRQPDGSMVGLLEYATALFDQSTIARFGKHFLELLGAVVADPRARLGALEFLPEDERHELSSWHHHDAPPVAASVLDDFERQVAVSGDAVALNAGEASMSFAELDARANQLARRLRAAGAGPESVVGVLLERGVDLPVALLAVWKAGAAYLPLDPDFPVERAGFALADAGARILVTQREHQRRAIEAFDGELVLVDSVRAEDPAPLARAADLDQLAYVIYTSGSTGEPKGVQISHRGLANHVRWAVAELAGRGAGGAALFSSVAFDLVVPNLWAPLLAGQPLHLLPPDLDLAELGRHLLAAAPLSFLKLTPGHLEILSHQVSPAQMRQLAEVVVVAGEALPPRLAEQWTTALGAGRLINEYGPTEASVGTCTFPVATPVGGDSVPIGRPLPGMSMYVLDDSLRPAPIGVVGELYVGGTGVARGYANRPELTAERFIPDPFGPPGARLYRTGDLARVLAGGAVDFAGRRDEQVKIRGYRVELGEIAAVLDAHPGVRDAVVIAGEDVSGNTTALAYCVLSSADLKPEDLLAHCAARLPSYMVPSAVTPIDSIPLTANGKLDRAALPAVGGSGAELVAPRGIVEERIAEIFTKLLGVPTGAHTGFFGNGGNSILAIRLIAAIQSEFEVDLPIRAAFEGDTVAELAAAVEARIRAEVDQMSEEELRATDLPG</sequence>
<dbReference type="InterPro" id="IPR010071">
    <property type="entry name" value="AA_adenyl_dom"/>
</dbReference>
<dbReference type="PROSITE" id="PS50075">
    <property type="entry name" value="CARRIER"/>
    <property type="match status" value="2"/>
</dbReference>
<dbReference type="InterPro" id="IPR025110">
    <property type="entry name" value="AMP-bd_C"/>
</dbReference>
<dbReference type="InterPro" id="IPR009081">
    <property type="entry name" value="PP-bd_ACP"/>
</dbReference>
<dbReference type="SUPFAM" id="SSF56801">
    <property type="entry name" value="Acetyl-CoA synthetase-like"/>
    <property type="match status" value="2"/>
</dbReference>
<dbReference type="FunFam" id="3.40.50.980:FF:000001">
    <property type="entry name" value="Non-ribosomal peptide synthetase"/>
    <property type="match status" value="2"/>
</dbReference>
<dbReference type="InterPro" id="IPR000873">
    <property type="entry name" value="AMP-dep_synth/lig_dom"/>
</dbReference>
<dbReference type="InterPro" id="IPR042099">
    <property type="entry name" value="ANL_N_sf"/>
</dbReference>
<dbReference type="NCBIfam" id="TIGR01733">
    <property type="entry name" value="AA-adenyl-dom"/>
    <property type="match status" value="2"/>
</dbReference>
<dbReference type="GO" id="GO:0044550">
    <property type="term" value="P:secondary metabolite biosynthetic process"/>
    <property type="evidence" value="ECO:0007669"/>
    <property type="project" value="TreeGrafter"/>
</dbReference>
<dbReference type="Pfam" id="PF00668">
    <property type="entry name" value="Condensation"/>
    <property type="match status" value="1"/>
</dbReference>
<dbReference type="PROSITE" id="PS00455">
    <property type="entry name" value="AMP_BINDING"/>
    <property type="match status" value="2"/>
</dbReference>
<dbReference type="InterPro" id="IPR029058">
    <property type="entry name" value="AB_hydrolase_fold"/>
</dbReference>
<feature type="domain" description="Carrier" evidence="4">
    <location>
        <begin position="513"/>
        <end position="588"/>
    </location>
</feature>
<dbReference type="RefSeq" id="WP_093265484.1">
    <property type="nucleotide sequence ID" value="NZ_FNOK01000010.1"/>
</dbReference>
<keyword evidence="3" id="KW-0597">Phosphoprotein</keyword>
<evidence type="ECO:0000256" key="3">
    <source>
        <dbReference type="ARBA" id="ARBA00022553"/>
    </source>
</evidence>
<protein>
    <submittedName>
        <fullName evidence="5">Amino acid adenylation domain-containing protein</fullName>
    </submittedName>
</protein>
<dbReference type="Gene3D" id="3.30.559.10">
    <property type="entry name" value="Chloramphenicol acetyltransferase-like domain"/>
    <property type="match status" value="1"/>
</dbReference>
<dbReference type="InterPro" id="IPR020845">
    <property type="entry name" value="AMP-binding_CS"/>
</dbReference>
<accession>A0A1H3BEJ5</accession>
<dbReference type="InterPro" id="IPR023213">
    <property type="entry name" value="CAT-like_dom_sf"/>
</dbReference>
<dbReference type="GO" id="GO:0005737">
    <property type="term" value="C:cytoplasm"/>
    <property type="evidence" value="ECO:0007669"/>
    <property type="project" value="TreeGrafter"/>
</dbReference>
<dbReference type="Gene3D" id="3.30.559.30">
    <property type="entry name" value="Nonribosomal peptide synthetase, condensation domain"/>
    <property type="match status" value="1"/>
</dbReference>
<dbReference type="GO" id="GO:0003824">
    <property type="term" value="F:catalytic activity"/>
    <property type="evidence" value="ECO:0007669"/>
    <property type="project" value="InterPro"/>
</dbReference>
<dbReference type="PANTHER" id="PTHR45527:SF1">
    <property type="entry name" value="FATTY ACID SYNTHASE"/>
    <property type="match status" value="1"/>
</dbReference>
<dbReference type="EMBL" id="FNOK01000010">
    <property type="protein sequence ID" value="SDX40347.1"/>
    <property type="molecule type" value="Genomic_DNA"/>
</dbReference>
<dbReference type="GO" id="GO:0008610">
    <property type="term" value="P:lipid biosynthetic process"/>
    <property type="evidence" value="ECO:0007669"/>
    <property type="project" value="UniProtKB-ARBA"/>
</dbReference>
<dbReference type="Gene3D" id="3.40.50.1820">
    <property type="entry name" value="alpha/beta hydrolase"/>
    <property type="match status" value="1"/>
</dbReference>
<dbReference type="SUPFAM" id="SSF52777">
    <property type="entry name" value="CoA-dependent acyltransferases"/>
    <property type="match status" value="2"/>
</dbReference>
<dbReference type="OrthoDB" id="2378856at2"/>
<gene>
    <name evidence="5" type="ORF">SAMN05216215_1010167</name>
</gene>
<dbReference type="Gene3D" id="3.40.50.12780">
    <property type="entry name" value="N-terminal domain of ligase-like"/>
    <property type="match status" value="1"/>
</dbReference>
<dbReference type="Gene3D" id="3.30.300.30">
    <property type="match status" value="2"/>
</dbReference>
<dbReference type="Pfam" id="PF00501">
    <property type="entry name" value="AMP-binding"/>
    <property type="match status" value="2"/>
</dbReference>
<dbReference type="InterPro" id="IPR036736">
    <property type="entry name" value="ACP-like_sf"/>
</dbReference>
<name>A0A1H3BEJ5_9PSEU</name>
<reference evidence="6" key="1">
    <citation type="submission" date="2016-10" db="EMBL/GenBank/DDBJ databases">
        <authorList>
            <person name="Varghese N."/>
            <person name="Submissions S."/>
        </authorList>
    </citation>
    <scope>NUCLEOTIDE SEQUENCE [LARGE SCALE GENOMIC DNA]</scope>
    <source>
        <strain evidence="6">CGMCC 4.3530</strain>
    </source>
</reference>
<dbReference type="SUPFAM" id="SSF47336">
    <property type="entry name" value="ACP-like"/>
    <property type="match status" value="2"/>
</dbReference>
<dbReference type="CDD" id="cd05930">
    <property type="entry name" value="A_NRPS"/>
    <property type="match status" value="2"/>
</dbReference>
<dbReference type="Gene3D" id="1.10.1200.10">
    <property type="entry name" value="ACP-like"/>
    <property type="match status" value="1"/>
</dbReference>
<dbReference type="PROSITE" id="PS00012">
    <property type="entry name" value="PHOSPHOPANTETHEINE"/>
    <property type="match status" value="1"/>
</dbReference>
<dbReference type="SMART" id="SM00823">
    <property type="entry name" value="PKS_PP"/>
    <property type="match status" value="2"/>
</dbReference>
<evidence type="ECO:0000313" key="5">
    <source>
        <dbReference type="EMBL" id="SDX40347.1"/>
    </source>
</evidence>
<dbReference type="Proteomes" id="UP000199529">
    <property type="component" value="Unassembled WGS sequence"/>
</dbReference>
<evidence type="ECO:0000256" key="1">
    <source>
        <dbReference type="ARBA" id="ARBA00001957"/>
    </source>
</evidence>
<organism evidence="5 6">
    <name type="scientific">Saccharopolyspora shandongensis</name>
    <dbReference type="NCBI Taxonomy" id="418495"/>
    <lineage>
        <taxon>Bacteria</taxon>
        <taxon>Bacillati</taxon>
        <taxon>Actinomycetota</taxon>
        <taxon>Actinomycetes</taxon>
        <taxon>Pseudonocardiales</taxon>
        <taxon>Pseudonocardiaceae</taxon>
        <taxon>Saccharopolyspora</taxon>
    </lineage>
</organism>
<dbReference type="Pfam" id="PF13193">
    <property type="entry name" value="AMP-binding_C"/>
    <property type="match status" value="2"/>
</dbReference>